<organism evidence="2 3">
    <name type="scientific">Sediminimonas qiaohouensis</name>
    <dbReference type="NCBI Taxonomy" id="552061"/>
    <lineage>
        <taxon>Bacteria</taxon>
        <taxon>Pseudomonadati</taxon>
        <taxon>Pseudomonadota</taxon>
        <taxon>Alphaproteobacteria</taxon>
        <taxon>Rhodobacterales</taxon>
        <taxon>Roseobacteraceae</taxon>
        <taxon>Sediminimonas</taxon>
    </lineage>
</organism>
<dbReference type="EMBL" id="VENJ01000006">
    <property type="protein sequence ID" value="MTJ04087.1"/>
    <property type="molecule type" value="Genomic_DNA"/>
</dbReference>
<feature type="signal peptide" evidence="1">
    <location>
        <begin position="1"/>
        <end position="38"/>
    </location>
</feature>
<comment type="caution">
    <text evidence="2">The sequence shown here is derived from an EMBL/GenBank/DDBJ whole genome shotgun (WGS) entry which is preliminary data.</text>
</comment>
<evidence type="ECO:0000313" key="3">
    <source>
        <dbReference type="Proteomes" id="UP000483078"/>
    </source>
</evidence>
<evidence type="ECO:0000256" key="1">
    <source>
        <dbReference type="SAM" id="SignalP"/>
    </source>
</evidence>
<dbReference type="Pfam" id="PF09898">
    <property type="entry name" value="DUF2125"/>
    <property type="match status" value="1"/>
</dbReference>
<dbReference type="Proteomes" id="UP000483078">
    <property type="component" value="Unassembled WGS sequence"/>
</dbReference>
<dbReference type="AlphaFoldDB" id="A0A7C9HBM1"/>
<gene>
    <name evidence="2" type="ORF">FH759_05250</name>
</gene>
<dbReference type="InterPro" id="IPR018666">
    <property type="entry name" value="DUF2125"/>
</dbReference>
<feature type="chain" id="PRO_5028906794" evidence="1">
    <location>
        <begin position="39"/>
        <end position="521"/>
    </location>
</feature>
<evidence type="ECO:0000313" key="2">
    <source>
        <dbReference type="EMBL" id="MTJ04087.1"/>
    </source>
</evidence>
<name>A0A7C9HBM1_9RHOB</name>
<sequence length="521" mass="55390">MRRSCGKHFHERRGMMTRYWTSRAAVVAALAFPGPAMADVTANEVWQDFKATYADMGVEMTATEETTAQGLSVRDMVMRIELPEDEGMVEVTVPGLSLSDQGDGTVEVSVPNVMPITVMVDPADDSEENVEITLEHAQTGFSTVVSGTSGADMNYAYSAAESVVRLTRVVVDGEPQDIGTAMITLSNIAGVTDVVSGAVRAYTSDLTIGALSYDMDFVDPENEDGFVRVEGTLNDLTSESEGKIPEAVDYREDMAGALRAGFGMAAKLSYGSGNSAFAVDADGVQSEGTSQSAGGTLEFGIAQDGLRYGVSARDVVMNMTSSEMPFPVAASLAEMGLNLTVPVSSSEERQEFGLSIALRELSVPEQMWAMVDPGGQLPHDPATLHVDLGGNVTLEHDMMDAEKMEELDQPPGKLHDARINALQVSVAGAELTGDGAFTFDNSDLQTFDGMPRPEGKVSLRLEGAHALLDKLTAMGLIPEDQVTGTRMMLGLFSTPAGDDVLTSDIEVTPDGKVLANGERIK</sequence>
<keyword evidence="1" id="KW-0732">Signal</keyword>
<reference evidence="2 3" key="1">
    <citation type="submission" date="2019-06" db="EMBL/GenBank/DDBJ databases">
        <title>Enrichment of Autotrophic Halophilic Microorganisms from Red Sea Brine Pool Using Microbial Electrosynthesis System.</title>
        <authorList>
            <person name="Alqahtani M.F."/>
            <person name="Bajracharya S."/>
            <person name="Katuri K.P."/>
            <person name="Ali M."/>
            <person name="Saikaly P.E."/>
        </authorList>
    </citation>
    <scope>NUCLEOTIDE SEQUENCE [LARGE SCALE GENOMIC DNA]</scope>
    <source>
        <strain evidence="2">MES6</strain>
    </source>
</reference>
<proteinExistence type="predicted"/>
<accession>A0A7C9HBM1</accession>
<protein>
    <submittedName>
        <fullName evidence="2">DUF2125 domain-containing protein</fullName>
    </submittedName>
</protein>